<reference evidence="3" key="1">
    <citation type="journal article" date="2016" name="Nature">
        <title>Genome evolution in the allotetraploid frog Xenopus laevis.</title>
        <authorList>
            <person name="Session A.M."/>
            <person name="Uno Y."/>
            <person name="Kwon T."/>
            <person name="Chapman J.A."/>
            <person name="Toyoda A."/>
            <person name="Takahashi S."/>
            <person name="Fukui A."/>
            <person name="Hikosaka A."/>
            <person name="Suzuki A."/>
            <person name="Kondo M."/>
            <person name="van Heeringen S.J."/>
            <person name="Quigley I."/>
            <person name="Heinz S."/>
            <person name="Ogino H."/>
            <person name="Ochi H."/>
            <person name="Hellsten U."/>
            <person name="Lyons J.B."/>
            <person name="Simakov O."/>
            <person name="Putnam N."/>
            <person name="Stites J."/>
            <person name="Kuroki Y."/>
            <person name="Tanaka T."/>
            <person name="Michiue T."/>
            <person name="Watanabe M."/>
            <person name="Bogdanovic O."/>
            <person name="Lister R."/>
            <person name="Georgiou G."/>
            <person name="Paranjpe S.S."/>
            <person name="van Kruijsbergen I."/>
            <person name="Shu S."/>
            <person name="Carlson J."/>
            <person name="Kinoshita T."/>
            <person name="Ohta Y."/>
            <person name="Mawaribuchi S."/>
            <person name="Jenkins J."/>
            <person name="Grimwood J."/>
            <person name="Schmutz J."/>
            <person name="Mitros T."/>
            <person name="Mozaffari S.V."/>
            <person name="Suzuki Y."/>
            <person name="Haramoto Y."/>
            <person name="Yamamoto T.S."/>
            <person name="Takagi C."/>
            <person name="Heald R."/>
            <person name="Miller K."/>
            <person name="Haudenschild C."/>
            <person name="Kitzman J."/>
            <person name="Nakayama T."/>
            <person name="Izutsu Y."/>
            <person name="Robert J."/>
            <person name="Fortriede J."/>
            <person name="Burns K."/>
            <person name="Lotay V."/>
            <person name="Karimi K."/>
            <person name="Yasuoka Y."/>
            <person name="Dichmann D.S."/>
            <person name="Flajnik M.F."/>
            <person name="Houston D.W."/>
            <person name="Shendure J."/>
            <person name="DuPasquier L."/>
            <person name="Vize P.D."/>
            <person name="Zorn A.M."/>
            <person name="Ito M."/>
            <person name="Marcotte E.M."/>
            <person name="Wallingford J.B."/>
            <person name="Ito Y."/>
            <person name="Asashima M."/>
            <person name="Ueno N."/>
            <person name="Matsuda Y."/>
            <person name="Veenstra G.J."/>
            <person name="Fujiyama A."/>
            <person name="Harland R.M."/>
            <person name="Taira M."/>
            <person name="Rokhsar D.S."/>
        </authorList>
    </citation>
    <scope>NUCLEOTIDE SEQUENCE [LARGE SCALE GENOMIC DNA]</scope>
    <source>
        <strain evidence="3">J</strain>
    </source>
</reference>
<proteinExistence type="predicted"/>
<evidence type="ECO:0000313" key="3">
    <source>
        <dbReference type="Proteomes" id="UP000694892"/>
    </source>
</evidence>
<accession>A0A974HJN6</accession>
<keyword evidence="1" id="KW-0732">Signal</keyword>
<dbReference type="EMBL" id="CM004474">
    <property type="protein sequence ID" value="OCT80270.1"/>
    <property type="molecule type" value="Genomic_DNA"/>
</dbReference>
<evidence type="ECO:0000313" key="2">
    <source>
        <dbReference type="EMBL" id="OCT80270.1"/>
    </source>
</evidence>
<feature type="chain" id="PRO_5037701969" description="Secreted protein" evidence="1">
    <location>
        <begin position="20"/>
        <end position="79"/>
    </location>
</feature>
<sequence>MSAALTVSLLNSLLCSVSCATRILRVLIISIDTSSITKIIRSREHLFNTPIHFLQNSGLDLPIVGMLRIRKPRGILLNL</sequence>
<feature type="signal peptide" evidence="1">
    <location>
        <begin position="1"/>
        <end position="19"/>
    </location>
</feature>
<evidence type="ECO:0008006" key="4">
    <source>
        <dbReference type="Google" id="ProtNLM"/>
    </source>
</evidence>
<evidence type="ECO:0000256" key="1">
    <source>
        <dbReference type="SAM" id="SignalP"/>
    </source>
</evidence>
<dbReference type="Proteomes" id="UP000694892">
    <property type="component" value="Chromosome 5L"/>
</dbReference>
<gene>
    <name evidence="2" type="ORF">XELAEV_18027088mg</name>
</gene>
<organism evidence="2 3">
    <name type="scientific">Xenopus laevis</name>
    <name type="common">African clawed frog</name>
    <dbReference type="NCBI Taxonomy" id="8355"/>
    <lineage>
        <taxon>Eukaryota</taxon>
        <taxon>Metazoa</taxon>
        <taxon>Chordata</taxon>
        <taxon>Craniata</taxon>
        <taxon>Vertebrata</taxon>
        <taxon>Euteleostomi</taxon>
        <taxon>Amphibia</taxon>
        <taxon>Batrachia</taxon>
        <taxon>Anura</taxon>
        <taxon>Pipoidea</taxon>
        <taxon>Pipidae</taxon>
        <taxon>Xenopodinae</taxon>
        <taxon>Xenopus</taxon>
        <taxon>Xenopus</taxon>
    </lineage>
</organism>
<dbReference type="AlphaFoldDB" id="A0A974HJN6"/>
<protein>
    <recommendedName>
        <fullName evidence="4">Secreted protein</fullName>
    </recommendedName>
</protein>
<name>A0A974HJN6_XENLA</name>